<dbReference type="PANTHER" id="PTHR23501">
    <property type="entry name" value="MAJOR FACILITATOR SUPERFAMILY"/>
    <property type="match status" value="1"/>
</dbReference>
<name>A0A3A4L8J8_9NOCA</name>
<evidence type="ECO:0000256" key="6">
    <source>
        <dbReference type="ARBA" id="ARBA00022989"/>
    </source>
</evidence>
<evidence type="ECO:0000256" key="4">
    <source>
        <dbReference type="ARBA" id="ARBA00022475"/>
    </source>
</evidence>
<dbReference type="AlphaFoldDB" id="A0A3A4L8J8"/>
<evidence type="ECO:0000256" key="5">
    <source>
        <dbReference type="ARBA" id="ARBA00022692"/>
    </source>
</evidence>
<dbReference type="GO" id="GO:0005886">
    <property type="term" value="C:plasma membrane"/>
    <property type="evidence" value="ECO:0007669"/>
    <property type="project" value="UniProtKB-SubCell"/>
</dbReference>
<keyword evidence="6 8" id="KW-1133">Transmembrane helix</keyword>
<evidence type="ECO:0000256" key="1">
    <source>
        <dbReference type="ARBA" id="ARBA00004651"/>
    </source>
</evidence>
<dbReference type="Gene3D" id="1.10.10.10">
    <property type="entry name" value="Winged helix-like DNA-binding domain superfamily/Winged helix DNA-binding domain"/>
    <property type="match status" value="1"/>
</dbReference>
<dbReference type="InterPro" id="IPR036390">
    <property type="entry name" value="WH_DNA-bd_sf"/>
</dbReference>
<dbReference type="PROSITE" id="PS50850">
    <property type="entry name" value="MFS"/>
    <property type="match status" value="1"/>
</dbReference>
<feature type="transmembrane region" description="Helical" evidence="8">
    <location>
        <begin position="173"/>
        <end position="194"/>
    </location>
</feature>
<dbReference type="InterPro" id="IPR036388">
    <property type="entry name" value="WH-like_DNA-bd_sf"/>
</dbReference>
<feature type="transmembrane region" description="Helical" evidence="8">
    <location>
        <begin position="342"/>
        <end position="359"/>
    </location>
</feature>
<evidence type="ECO:0000256" key="8">
    <source>
        <dbReference type="SAM" id="Phobius"/>
    </source>
</evidence>
<feature type="transmembrane region" description="Helical" evidence="8">
    <location>
        <begin position="146"/>
        <end position="167"/>
    </location>
</feature>
<protein>
    <submittedName>
        <fullName evidence="10">MFS transporter</fullName>
    </submittedName>
</protein>
<feature type="transmembrane region" description="Helical" evidence="8">
    <location>
        <begin position="57"/>
        <end position="75"/>
    </location>
</feature>
<dbReference type="InterPro" id="IPR011701">
    <property type="entry name" value="MFS"/>
</dbReference>
<keyword evidence="5 8" id="KW-0812">Transmembrane</keyword>
<dbReference type="PANTHER" id="PTHR23501:SF197">
    <property type="entry name" value="COMD"/>
    <property type="match status" value="1"/>
</dbReference>
<feature type="domain" description="Major facilitator superfamily (MFS) profile" evidence="9">
    <location>
        <begin position="23"/>
        <end position="501"/>
    </location>
</feature>
<reference evidence="10 11" key="1">
    <citation type="submission" date="2018-09" db="EMBL/GenBank/DDBJ databases">
        <title>YIM PH21274 draft genome.</title>
        <authorList>
            <person name="Miao C."/>
        </authorList>
    </citation>
    <scope>NUCLEOTIDE SEQUENCE [LARGE SCALE GENOMIC DNA]</scope>
    <source>
        <strain evidence="10 11">YIM PH 21724</strain>
    </source>
</reference>
<feature type="transmembrane region" description="Helical" evidence="8">
    <location>
        <begin position="20"/>
        <end position="45"/>
    </location>
</feature>
<dbReference type="SUPFAM" id="SSF46785">
    <property type="entry name" value="Winged helix' DNA-binding domain"/>
    <property type="match status" value="1"/>
</dbReference>
<feature type="transmembrane region" description="Helical" evidence="8">
    <location>
        <begin position="113"/>
        <end position="134"/>
    </location>
</feature>
<evidence type="ECO:0000256" key="3">
    <source>
        <dbReference type="ARBA" id="ARBA00022448"/>
    </source>
</evidence>
<sequence>MTSAVAVADKVAEPLSRARINIVFLTVALGMLMAALDQTIVSTALPTIVADLGEAGHMAWVVTSYLLAEAIATALAGKFGDLFGRKLVFQLSGVIFIVGSMIAGLAHGMTLLVVARAIQGFGGGGLMVTSMALIADVIPMRERGRYTGALGSVFGVTTVIGPTLGGLFTDHASWRWCFYVNVPLAVVMIVIAARAIPSVRSTIRPIIDYAGIALVAIATTCLILALEWGGQEYPWGSATIIGLFVAAVVLFAAFVAVELRAEEPMLPMGLFRSNVFTVCSILSFIVGFAMLGAMTYLPAYLQYVDGVSATASGVRTLPLVVGLFTTSILSGQIVGSTGRYKYFPVAGTAVMAVGLYLMSTMGRTTGFWLESLYMLILGLGIGLTMQVLTIVVQNTVPYAQLGTATSGVTFFRTLGSTFGTAIFGTLYSNQLKPNLTEALLEVKVVPPATAANPQLLRELPSQLANPIIDAYATTINHVFQWVVPVALLGFVVAWFLKQVPLRDSTRSAAGDVGDGFSVPNSPDRVVLLECAIASTMRRARDEGPIAPRILESAGSALSHGEGWALGQVYLHNRIRGAATVAGIASAHKVPGEVIAPVYDSVVDAGYVAREDDRLVLTESGRAEVDRMHAAWRRWLDERLDDWDLTDPADRSLLDQALDNIAGKLLDEETEEREPVRV</sequence>
<feature type="transmembrane region" description="Helical" evidence="8">
    <location>
        <begin position="87"/>
        <end position="107"/>
    </location>
</feature>
<dbReference type="NCBIfam" id="TIGR00711">
    <property type="entry name" value="efflux_EmrB"/>
    <property type="match status" value="1"/>
</dbReference>
<comment type="subcellular location">
    <subcellularLocation>
        <location evidence="1">Cell membrane</location>
        <topology evidence="1">Multi-pass membrane protein</topology>
    </subcellularLocation>
</comment>
<dbReference type="Proteomes" id="UP000266677">
    <property type="component" value="Unassembled WGS sequence"/>
</dbReference>
<evidence type="ECO:0000256" key="7">
    <source>
        <dbReference type="ARBA" id="ARBA00023136"/>
    </source>
</evidence>
<dbReference type="Gene3D" id="1.20.1250.20">
    <property type="entry name" value="MFS general substrate transporter like domains"/>
    <property type="match status" value="1"/>
</dbReference>
<keyword evidence="7 8" id="KW-0472">Membrane</keyword>
<feature type="transmembrane region" description="Helical" evidence="8">
    <location>
        <begin position="371"/>
        <end position="392"/>
    </location>
</feature>
<dbReference type="GO" id="GO:0022857">
    <property type="term" value="F:transmembrane transporter activity"/>
    <property type="evidence" value="ECO:0007669"/>
    <property type="project" value="InterPro"/>
</dbReference>
<evidence type="ECO:0000259" key="9">
    <source>
        <dbReference type="PROSITE" id="PS50850"/>
    </source>
</evidence>
<comment type="similarity">
    <text evidence="2">Belongs to the major facilitator superfamily. TCR/Tet family.</text>
</comment>
<dbReference type="Gene3D" id="1.20.1720.10">
    <property type="entry name" value="Multidrug resistance protein D"/>
    <property type="match status" value="1"/>
</dbReference>
<organism evidence="10 11">
    <name type="scientific">Nocardia panacis</name>
    <dbReference type="NCBI Taxonomy" id="2340916"/>
    <lineage>
        <taxon>Bacteria</taxon>
        <taxon>Bacillati</taxon>
        <taxon>Actinomycetota</taxon>
        <taxon>Actinomycetes</taxon>
        <taxon>Mycobacteriales</taxon>
        <taxon>Nocardiaceae</taxon>
        <taxon>Nocardia</taxon>
    </lineage>
</organism>
<dbReference type="InterPro" id="IPR020846">
    <property type="entry name" value="MFS_dom"/>
</dbReference>
<feature type="transmembrane region" description="Helical" evidence="8">
    <location>
        <begin position="238"/>
        <end position="259"/>
    </location>
</feature>
<dbReference type="CDD" id="cd17502">
    <property type="entry name" value="MFS_Azr1_MDR_like"/>
    <property type="match status" value="1"/>
</dbReference>
<dbReference type="InterPro" id="IPR036259">
    <property type="entry name" value="MFS_trans_sf"/>
</dbReference>
<feature type="transmembrane region" description="Helical" evidence="8">
    <location>
        <begin position="317"/>
        <end position="335"/>
    </location>
</feature>
<feature type="transmembrane region" description="Helical" evidence="8">
    <location>
        <begin position="206"/>
        <end position="226"/>
    </location>
</feature>
<evidence type="ECO:0000313" key="10">
    <source>
        <dbReference type="EMBL" id="RJO79391.1"/>
    </source>
</evidence>
<keyword evidence="4" id="KW-1003">Cell membrane</keyword>
<dbReference type="RefSeq" id="WP_120037861.1">
    <property type="nucleotide sequence ID" value="NZ_QZFU01000010.1"/>
</dbReference>
<gene>
    <name evidence="10" type="ORF">D5S18_03480</name>
</gene>
<keyword evidence="3" id="KW-0813">Transport</keyword>
<dbReference type="InterPro" id="IPR004638">
    <property type="entry name" value="EmrB-like"/>
</dbReference>
<comment type="caution">
    <text evidence="10">The sequence shown here is derived from an EMBL/GenBank/DDBJ whole genome shotgun (WGS) entry which is preliminary data.</text>
</comment>
<feature type="transmembrane region" description="Helical" evidence="8">
    <location>
        <begin position="404"/>
        <end position="427"/>
    </location>
</feature>
<dbReference type="SUPFAM" id="SSF103473">
    <property type="entry name" value="MFS general substrate transporter"/>
    <property type="match status" value="1"/>
</dbReference>
<dbReference type="FunFam" id="1.20.1720.10:FF:000004">
    <property type="entry name" value="EmrB/QacA family drug resistance transporter"/>
    <property type="match status" value="1"/>
</dbReference>
<proteinExistence type="inferred from homology"/>
<dbReference type="OrthoDB" id="7375466at2"/>
<dbReference type="EMBL" id="QZFU01000010">
    <property type="protein sequence ID" value="RJO79391.1"/>
    <property type="molecule type" value="Genomic_DNA"/>
</dbReference>
<accession>A0A3A4L8J8</accession>
<dbReference type="Pfam" id="PF07690">
    <property type="entry name" value="MFS_1"/>
    <property type="match status" value="1"/>
</dbReference>
<keyword evidence="11" id="KW-1185">Reference proteome</keyword>
<feature type="transmembrane region" description="Helical" evidence="8">
    <location>
        <begin position="271"/>
        <end position="297"/>
    </location>
</feature>
<evidence type="ECO:0000256" key="2">
    <source>
        <dbReference type="ARBA" id="ARBA00007520"/>
    </source>
</evidence>
<feature type="transmembrane region" description="Helical" evidence="8">
    <location>
        <begin position="478"/>
        <end position="496"/>
    </location>
</feature>
<evidence type="ECO:0000313" key="11">
    <source>
        <dbReference type="Proteomes" id="UP000266677"/>
    </source>
</evidence>
<dbReference type="PRINTS" id="PR01036">
    <property type="entry name" value="TCRTETB"/>
</dbReference>